<evidence type="ECO:0000313" key="19">
    <source>
        <dbReference type="EMBL" id="SPT54849.1"/>
    </source>
</evidence>
<comment type="catalytic activity">
    <reaction evidence="13 16">
        <text>formate + acetyl-CoA = pyruvate + CoA</text>
        <dbReference type="Rhea" id="RHEA:11844"/>
        <dbReference type="ChEBI" id="CHEBI:15361"/>
        <dbReference type="ChEBI" id="CHEBI:15740"/>
        <dbReference type="ChEBI" id="CHEBI:57287"/>
        <dbReference type="ChEBI" id="CHEBI:57288"/>
        <dbReference type="EC" id="2.3.1.54"/>
    </reaction>
</comment>
<keyword evidence="9 16" id="KW-0556">Organic radical</keyword>
<evidence type="ECO:0000256" key="15">
    <source>
        <dbReference type="PROSITE-ProRule" id="PRU00493"/>
    </source>
</evidence>
<reference evidence="19 20" key="1">
    <citation type="submission" date="2018-06" db="EMBL/GenBank/DDBJ databases">
        <authorList>
            <consortium name="Pathogen Informatics"/>
            <person name="Doyle S."/>
        </authorList>
    </citation>
    <scope>NUCLEOTIDE SEQUENCE [LARGE SCALE GENOMIC DNA]</scope>
    <source>
        <strain evidence="19 20">NCTC9935</strain>
    </source>
</reference>
<dbReference type="PIRSF" id="PIRSF000379">
    <property type="entry name" value="For_Ac_trans_1"/>
    <property type="match status" value="1"/>
</dbReference>
<evidence type="ECO:0000256" key="3">
    <source>
        <dbReference type="ARBA" id="ARBA00008375"/>
    </source>
</evidence>
<dbReference type="RefSeq" id="WP_111822973.1">
    <property type="nucleotide sequence ID" value="NZ_CBDERX010000063.1"/>
</dbReference>
<dbReference type="Pfam" id="PF02901">
    <property type="entry name" value="PFL-like"/>
    <property type="match status" value="1"/>
</dbReference>
<accession>A0A2X0TZC1</accession>
<feature type="active site" description="Cysteine radical intermediate" evidence="14">
    <location>
        <position position="412"/>
    </location>
</feature>
<evidence type="ECO:0000256" key="16">
    <source>
        <dbReference type="RuleBase" id="RU368075"/>
    </source>
</evidence>
<comment type="similarity">
    <text evidence="3 16">Belongs to the glycyl radical enzyme (GRE) family. PFL subfamily.</text>
</comment>
<dbReference type="Pfam" id="PF01228">
    <property type="entry name" value="Gly_radical"/>
    <property type="match status" value="1"/>
</dbReference>
<keyword evidence="6 16" id="KW-0963">Cytoplasm</keyword>
<dbReference type="PANTHER" id="PTHR30191">
    <property type="entry name" value="FORMATE ACETYLTRANSFERASE"/>
    <property type="match status" value="1"/>
</dbReference>
<evidence type="ECO:0000256" key="10">
    <source>
        <dbReference type="ARBA" id="ARBA00023277"/>
    </source>
</evidence>
<evidence type="ECO:0000256" key="8">
    <source>
        <dbReference type="ARBA" id="ARBA00022679"/>
    </source>
</evidence>
<dbReference type="InterPro" id="IPR050244">
    <property type="entry name" value="Auton_GlycylRad_Cofactor"/>
</dbReference>
<evidence type="ECO:0000313" key="20">
    <source>
        <dbReference type="Proteomes" id="UP000250192"/>
    </source>
</evidence>
<evidence type="ECO:0000256" key="13">
    <source>
        <dbReference type="ARBA" id="ARBA00049029"/>
    </source>
</evidence>
<dbReference type="UniPathway" id="UPA00920">
    <property type="reaction ID" value="UER00891"/>
</dbReference>
<dbReference type="EC" id="2.3.1.54" evidence="4 16"/>
<keyword evidence="10 16" id="KW-0119">Carbohydrate metabolism</keyword>
<evidence type="ECO:0000256" key="11">
    <source>
        <dbReference type="ARBA" id="ARBA00023315"/>
    </source>
</evidence>
<name>A0A2X0TZC1_9ACTO</name>
<dbReference type="Proteomes" id="UP000250192">
    <property type="component" value="Unassembled WGS sequence"/>
</dbReference>
<dbReference type="InterPro" id="IPR005949">
    <property type="entry name" value="Form_AcTrfase"/>
</dbReference>
<evidence type="ECO:0000256" key="12">
    <source>
        <dbReference type="ARBA" id="ARBA00031063"/>
    </source>
</evidence>
<protein>
    <recommendedName>
        <fullName evidence="5 16">Formate acetyltransferase</fullName>
        <ecNumber evidence="4 16">2.3.1.54</ecNumber>
    </recommendedName>
    <alternativeName>
        <fullName evidence="12 16">Pyruvate formate-lyase</fullName>
    </alternativeName>
</protein>
<evidence type="ECO:0000256" key="4">
    <source>
        <dbReference type="ARBA" id="ARBA00013214"/>
    </source>
</evidence>
<feature type="domain" description="PFL" evidence="18">
    <location>
        <begin position="3"/>
        <end position="618"/>
    </location>
</feature>
<keyword evidence="7 16" id="KW-0313">Glucose metabolism</keyword>
<evidence type="ECO:0000256" key="9">
    <source>
        <dbReference type="ARBA" id="ARBA00022818"/>
    </source>
</evidence>
<evidence type="ECO:0000256" key="14">
    <source>
        <dbReference type="PIRSR" id="PIRSR000379-1"/>
    </source>
</evidence>
<sequence>MTTADQKAWEGFVKGNWCDEVDVRDFIQLNYTPYEGDASFLAGPTEKTLNVWKTLEEKYLSEERKVRILDIDTDTPADIDAFKPGYICEDDNVIVGLQTDAPLKRAMMPNGGWRMVETAIHEAGKEYNPDVKKIFTQYRKTHNDAVFDIYTPRIRAARSSHIITGLPDAYGRGRIIGDYRRVALYGVDHLIAEKEKDKDRYTDQPFSEHWARYREEHSEQIKALKKLKNLAVSYGYDISGPATNAHEAVQWTYFGYLASVKSQDGAAMSIGRLSGFFDIYFERDLKNGTLDESGAQEIIDALVIKLRITRFLRTIAYDQIFSGDPYWATWSDAGFGDDGRTLVTKTSFRLLQTLVNLGPAPEPNITIFWDENLPRGYKEFCALISIDTSSIQYESDPQIRAHWGDDAAIACCVSPMKVGKQMQFFGARVNAAKALLYAINGGRDEMTGKQVMEGYEPVQGDGPLDFDDVWKRYEEMLDWVVGTYVEALNIIHYCHDRYAYESIEMALHDSEIIRTMGCGIAGLSIVADSLAAIKFAKVYPIRDETGLVVDYRTEGDFPTYGNDDDRADDIAATVVHTIMDKIRRIPMYRDAIPTQSVLTITSNVVYGKATGSFPSGHEKGTPFAPGANPENGIDTHGMVASMLSVGKLDYNDALDGISLTNTITPQGLGRSKEEQIQNLVGILDAGFVPDDSCAYDGTAGY</sequence>
<evidence type="ECO:0000256" key="2">
    <source>
        <dbReference type="ARBA" id="ARBA00004809"/>
    </source>
</evidence>
<dbReference type="GO" id="GO:0006006">
    <property type="term" value="P:glucose metabolic process"/>
    <property type="evidence" value="ECO:0007669"/>
    <property type="project" value="UniProtKB-UniRule"/>
</dbReference>
<dbReference type="Gene3D" id="3.20.70.20">
    <property type="match status" value="1"/>
</dbReference>
<comment type="subunit">
    <text evidence="16">Homodimer.</text>
</comment>
<gene>
    <name evidence="19" type="primary">pflB_2</name>
    <name evidence="19" type="ORF">NCTC9935_00398</name>
</gene>
<evidence type="ECO:0000256" key="7">
    <source>
        <dbReference type="ARBA" id="ARBA00022526"/>
    </source>
</evidence>
<dbReference type="PROSITE" id="PS51554">
    <property type="entry name" value="PFL"/>
    <property type="match status" value="1"/>
</dbReference>
<dbReference type="GeneID" id="93757366"/>
<dbReference type="InterPro" id="IPR004184">
    <property type="entry name" value="PFL_dom"/>
</dbReference>
<keyword evidence="8 16" id="KW-0808">Transferase</keyword>
<dbReference type="OrthoDB" id="9803969at2"/>
<dbReference type="InterPro" id="IPR001150">
    <property type="entry name" value="Gly_radical"/>
</dbReference>
<evidence type="ECO:0000259" key="18">
    <source>
        <dbReference type="PROSITE" id="PS51554"/>
    </source>
</evidence>
<dbReference type="AlphaFoldDB" id="A0A2X0TZC1"/>
<organism evidence="19 20">
    <name type="scientific">Schaalia odontolytica</name>
    <dbReference type="NCBI Taxonomy" id="1660"/>
    <lineage>
        <taxon>Bacteria</taxon>
        <taxon>Bacillati</taxon>
        <taxon>Actinomycetota</taxon>
        <taxon>Actinomycetes</taxon>
        <taxon>Actinomycetales</taxon>
        <taxon>Actinomycetaceae</taxon>
        <taxon>Schaalia</taxon>
    </lineage>
</organism>
<comment type="caution">
    <text evidence="15">Lacks conserved residue(s) required for the propagation of feature annotation.</text>
</comment>
<dbReference type="PANTHER" id="PTHR30191:SF0">
    <property type="entry name" value="FORMATE ACETYLTRANSFERASE 1"/>
    <property type="match status" value="1"/>
</dbReference>
<dbReference type="SUPFAM" id="SSF51998">
    <property type="entry name" value="PFL-like glycyl radical enzymes"/>
    <property type="match status" value="1"/>
</dbReference>
<dbReference type="NCBIfam" id="TIGR01255">
    <property type="entry name" value="pyr_form_ly_1"/>
    <property type="match status" value="1"/>
</dbReference>
<proteinExistence type="inferred from homology"/>
<feature type="domain" description="Glycine radical" evidence="17">
    <location>
        <begin position="625"/>
        <end position="701"/>
    </location>
</feature>
<evidence type="ECO:0000256" key="6">
    <source>
        <dbReference type="ARBA" id="ARBA00022490"/>
    </source>
</evidence>
<evidence type="ECO:0000256" key="5">
    <source>
        <dbReference type="ARBA" id="ARBA00013897"/>
    </source>
</evidence>
<comment type="pathway">
    <text evidence="2 16">Fermentation; pyruvate fermentation; formate from pyruvate: step 1/1.</text>
</comment>
<dbReference type="STRING" id="1660.APY09_06555"/>
<keyword evidence="11 16" id="KW-0012">Acyltransferase</keyword>
<dbReference type="GO" id="GO:0005829">
    <property type="term" value="C:cytosol"/>
    <property type="evidence" value="ECO:0007669"/>
    <property type="project" value="TreeGrafter"/>
</dbReference>
<dbReference type="GO" id="GO:0008861">
    <property type="term" value="F:formate C-acetyltransferase activity"/>
    <property type="evidence" value="ECO:0007669"/>
    <property type="project" value="UniProtKB-UniRule"/>
</dbReference>
<evidence type="ECO:0000256" key="1">
    <source>
        <dbReference type="ARBA" id="ARBA00004496"/>
    </source>
</evidence>
<dbReference type="PROSITE" id="PS51149">
    <property type="entry name" value="GLY_RADICAL_2"/>
    <property type="match status" value="1"/>
</dbReference>
<dbReference type="EMBL" id="UAPR01000001">
    <property type="protein sequence ID" value="SPT54849.1"/>
    <property type="molecule type" value="Genomic_DNA"/>
</dbReference>
<evidence type="ECO:0000259" key="17">
    <source>
        <dbReference type="PROSITE" id="PS51149"/>
    </source>
</evidence>
<comment type="subcellular location">
    <subcellularLocation>
        <location evidence="1 16">Cytoplasm</location>
    </subcellularLocation>
</comment>
<keyword evidence="20" id="KW-1185">Reference proteome</keyword>
<feature type="active site" description="S-acetylcysteine intermediate" evidence="14">
    <location>
        <position position="411"/>
    </location>
</feature>